<dbReference type="EMBL" id="FOMH01000003">
    <property type="protein sequence ID" value="SFC93887.1"/>
    <property type="molecule type" value="Genomic_DNA"/>
</dbReference>
<gene>
    <name evidence="1" type="ORF">SAMN05216297_103139</name>
</gene>
<evidence type="ECO:0000313" key="2">
    <source>
        <dbReference type="Proteomes" id="UP000199672"/>
    </source>
</evidence>
<keyword evidence="2" id="KW-1185">Reference proteome</keyword>
<reference evidence="2" key="1">
    <citation type="submission" date="2016-10" db="EMBL/GenBank/DDBJ databases">
        <authorList>
            <person name="Varghese N."/>
            <person name="Submissions S."/>
        </authorList>
    </citation>
    <scope>NUCLEOTIDE SEQUENCE [LARGE SCALE GENOMIC DNA]</scope>
    <source>
        <strain evidence="2">CGMCC 1.10370</strain>
    </source>
</reference>
<dbReference type="Proteomes" id="UP000199672">
    <property type="component" value="Unassembled WGS sequence"/>
</dbReference>
<dbReference type="AlphaFoldDB" id="A0A1I1N8G0"/>
<evidence type="ECO:0000313" key="1">
    <source>
        <dbReference type="EMBL" id="SFC93887.1"/>
    </source>
</evidence>
<proteinExistence type="predicted"/>
<organism evidence="1 2">
    <name type="scientific">Flavobacterium phragmitis</name>
    <dbReference type="NCBI Taxonomy" id="739143"/>
    <lineage>
        <taxon>Bacteria</taxon>
        <taxon>Pseudomonadati</taxon>
        <taxon>Bacteroidota</taxon>
        <taxon>Flavobacteriia</taxon>
        <taxon>Flavobacteriales</taxon>
        <taxon>Flavobacteriaceae</taxon>
        <taxon>Flavobacterium</taxon>
    </lineage>
</organism>
<sequence>MRLSIAKYFDHLAGSFPAKVSGCYMYFYEIKM</sequence>
<name>A0A1I1N8G0_9FLAO</name>
<protein>
    <submittedName>
        <fullName evidence="1">Uncharacterized protein</fullName>
    </submittedName>
</protein>
<accession>A0A1I1N8G0</accession>